<protein>
    <submittedName>
        <fullName evidence="1">Uncharacterized protein</fullName>
    </submittedName>
</protein>
<proteinExistence type="predicted"/>
<dbReference type="Proteomes" id="UP001172386">
    <property type="component" value="Unassembled WGS sequence"/>
</dbReference>
<name>A0ACC2ZVK8_9EURO</name>
<reference evidence="1" key="1">
    <citation type="submission" date="2022-10" db="EMBL/GenBank/DDBJ databases">
        <title>Culturing micro-colonial fungi from biological soil crusts in the Mojave desert and describing Neophaeococcomyces mojavensis, and introducing the new genera and species Taxawa tesnikishii.</title>
        <authorList>
            <person name="Kurbessoian T."/>
            <person name="Stajich J.E."/>
        </authorList>
    </citation>
    <scope>NUCLEOTIDE SEQUENCE</scope>
    <source>
        <strain evidence="1">JES_112</strain>
    </source>
</reference>
<dbReference type="EMBL" id="JAPDRQ010000245">
    <property type="protein sequence ID" value="KAJ9651606.1"/>
    <property type="molecule type" value="Genomic_DNA"/>
</dbReference>
<comment type="caution">
    <text evidence="1">The sequence shown here is derived from an EMBL/GenBank/DDBJ whole genome shotgun (WGS) entry which is preliminary data.</text>
</comment>
<evidence type="ECO:0000313" key="1">
    <source>
        <dbReference type="EMBL" id="KAJ9651606.1"/>
    </source>
</evidence>
<organism evidence="1 2">
    <name type="scientific">Neophaeococcomyces mojaviensis</name>
    <dbReference type="NCBI Taxonomy" id="3383035"/>
    <lineage>
        <taxon>Eukaryota</taxon>
        <taxon>Fungi</taxon>
        <taxon>Dikarya</taxon>
        <taxon>Ascomycota</taxon>
        <taxon>Pezizomycotina</taxon>
        <taxon>Eurotiomycetes</taxon>
        <taxon>Chaetothyriomycetidae</taxon>
        <taxon>Chaetothyriales</taxon>
        <taxon>Chaetothyriales incertae sedis</taxon>
        <taxon>Neophaeococcomyces</taxon>
    </lineage>
</organism>
<accession>A0ACC2ZVK8</accession>
<keyword evidence="2" id="KW-1185">Reference proteome</keyword>
<sequence length="328" mass="35275">MSRKPANDTFTRFTSTSPSFSQSQPTSSQPPSQQLPSSGSQTNPNETPRERVARLRAEHAAKRAAAVSSADKVVAWGRRGADVAHRATTYSLLGFSAVASIVAAYGLISLVSHNRTQKRAWIEREMGKLDEARAAFLEGRANAEQLHLLEQERAGEELQSKWQEEKKQKRWFGNVRDRFNVAFGSGEKGAEGPSSGATGGERLLEERAPQPTQSQPQPQQAPRRFKMGDAEVELRPAAVQDSAVAGVGLDEKGRPVPIGKMQQVRVQPNPSVAKQAGDSAILETVQTSRRGGPLDQWAQNATSSVSGTGSSIWSSVFGGGRSSPSTSS</sequence>
<evidence type="ECO:0000313" key="2">
    <source>
        <dbReference type="Proteomes" id="UP001172386"/>
    </source>
</evidence>
<gene>
    <name evidence="1" type="ORF">H2198_009109</name>
</gene>